<feature type="transmembrane region" description="Helical" evidence="1">
    <location>
        <begin position="70"/>
        <end position="89"/>
    </location>
</feature>
<dbReference type="OrthoDB" id="9809509at2"/>
<dbReference type="PANTHER" id="PTHR12715">
    <property type="entry name" value="TRANSPORTER, DRUG/METABOLITE EXPORTER FAMILY"/>
    <property type="match status" value="1"/>
</dbReference>
<feature type="transmembrane region" description="Helical" evidence="1">
    <location>
        <begin position="7"/>
        <end position="27"/>
    </location>
</feature>
<feature type="transmembrane region" description="Helical" evidence="1">
    <location>
        <begin position="153"/>
        <end position="169"/>
    </location>
</feature>
<reference evidence="3 4" key="1">
    <citation type="submission" date="2019-03" db="EMBL/GenBank/DDBJ databases">
        <title>Genomic analyses of the natural microbiome of Caenorhabditis elegans.</title>
        <authorList>
            <person name="Samuel B."/>
        </authorList>
    </citation>
    <scope>NUCLEOTIDE SEQUENCE [LARGE SCALE GENOMIC DNA]</scope>
    <source>
        <strain evidence="3 4">JUb89</strain>
    </source>
</reference>
<dbReference type="InterPro" id="IPR037185">
    <property type="entry name" value="EmrE-like"/>
</dbReference>
<feature type="transmembrane region" description="Helical" evidence="1">
    <location>
        <begin position="246"/>
        <end position="262"/>
    </location>
</feature>
<dbReference type="InterPro" id="IPR000620">
    <property type="entry name" value="EamA_dom"/>
</dbReference>
<evidence type="ECO:0000313" key="4">
    <source>
        <dbReference type="Proteomes" id="UP000294963"/>
    </source>
</evidence>
<name>A0A4R1XKG6_ACICA</name>
<keyword evidence="4" id="KW-1185">Reference proteome</keyword>
<dbReference type="Pfam" id="PF00892">
    <property type="entry name" value="EamA"/>
    <property type="match status" value="2"/>
</dbReference>
<feature type="transmembrane region" description="Helical" evidence="1">
    <location>
        <begin position="39"/>
        <end position="58"/>
    </location>
</feature>
<gene>
    <name evidence="3" type="ORF">EC844_1363</name>
</gene>
<feature type="transmembrane region" description="Helical" evidence="1">
    <location>
        <begin position="268"/>
        <end position="286"/>
    </location>
</feature>
<feature type="domain" description="EamA" evidence="2">
    <location>
        <begin position="9"/>
        <end position="140"/>
    </location>
</feature>
<keyword evidence="1" id="KW-0472">Membrane</keyword>
<feature type="transmembrane region" description="Helical" evidence="1">
    <location>
        <begin position="210"/>
        <end position="234"/>
    </location>
</feature>
<accession>A0A4R1XKG6</accession>
<feature type="domain" description="EamA" evidence="2">
    <location>
        <begin position="154"/>
        <end position="285"/>
    </location>
</feature>
<sequence length="298" mass="32485">MQRLQKLKIVVALVVVIVCWAYSPVGIRLGLQTYSPEHLALFRFLIASSFMVVLALLLKINRLKWRDIPLLASLGFFAVSLHHICLNLGQMSVSAGAASVLAQSTPIFSAVIAYILLKESISPWRWMCILLGMFGAGIVVVGDQGLDATDLNGVLILVAAGSWGIYFVLQKKYSHHYSALSMCCYTIWFGTLFLLFYAKGITTAWSGSNLKINIAVLILGIFPSAVAYLAWIYVLKYIEVSRASTMLYLIPPTAMGMAAVILQEKTSVMVLLGGSVVLISVIALNMEGGSKNTLKINS</sequence>
<organism evidence="3 4">
    <name type="scientific">Acinetobacter calcoaceticus</name>
    <dbReference type="NCBI Taxonomy" id="471"/>
    <lineage>
        <taxon>Bacteria</taxon>
        <taxon>Pseudomonadati</taxon>
        <taxon>Pseudomonadota</taxon>
        <taxon>Gammaproteobacteria</taxon>
        <taxon>Moraxellales</taxon>
        <taxon>Moraxellaceae</taxon>
        <taxon>Acinetobacter</taxon>
        <taxon>Acinetobacter calcoaceticus/baumannii complex</taxon>
    </lineage>
</organism>
<proteinExistence type="predicted"/>
<dbReference type="PANTHER" id="PTHR12715:SF4">
    <property type="entry name" value="EAMA DOMAIN-CONTAINING PROTEIN"/>
    <property type="match status" value="1"/>
</dbReference>
<dbReference type="Proteomes" id="UP000294963">
    <property type="component" value="Unassembled WGS sequence"/>
</dbReference>
<keyword evidence="1" id="KW-0812">Transmembrane</keyword>
<keyword evidence="1" id="KW-1133">Transmembrane helix</keyword>
<evidence type="ECO:0000256" key="1">
    <source>
        <dbReference type="SAM" id="Phobius"/>
    </source>
</evidence>
<comment type="caution">
    <text evidence="3">The sequence shown here is derived from an EMBL/GenBank/DDBJ whole genome shotgun (WGS) entry which is preliminary data.</text>
</comment>
<protein>
    <submittedName>
        <fullName evidence="3">Drug/metabolite transporter (DMT)-like permease</fullName>
    </submittedName>
</protein>
<dbReference type="GO" id="GO:0016020">
    <property type="term" value="C:membrane"/>
    <property type="evidence" value="ECO:0007669"/>
    <property type="project" value="InterPro"/>
</dbReference>
<evidence type="ECO:0000313" key="3">
    <source>
        <dbReference type="EMBL" id="TCM60033.1"/>
    </source>
</evidence>
<dbReference type="EMBL" id="SLVJ01000036">
    <property type="protein sequence ID" value="TCM60033.1"/>
    <property type="molecule type" value="Genomic_DNA"/>
</dbReference>
<evidence type="ECO:0000259" key="2">
    <source>
        <dbReference type="Pfam" id="PF00892"/>
    </source>
</evidence>
<feature type="transmembrane region" description="Helical" evidence="1">
    <location>
        <begin position="95"/>
        <end position="117"/>
    </location>
</feature>
<dbReference type="AlphaFoldDB" id="A0A4R1XKG6"/>
<dbReference type="SUPFAM" id="SSF103481">
    <property type="entry name" value="Multidrug resistance efflux transporter EmrE"/>
    <property type="match status" value="2"/>
</dbReference>
<feature type="transmembrane region" description="Helical" evidence="1">
    <location>
        <begin position="176"/>
        <end position="198"/>
    </location>
</feature>
<dbReference type="InterPro" id="IPR052756">
    <property type="entry name" value="Alkyne_AA_exporter"/>
</dbReference>
<dbReference type="Gene3D" id="1.10.3730.20">
    <property type="match status" value="1"/>
</dbReference>
<feature type="transmembrane region" description="Helical" evidence="1">
    <location>
        <begin position="124"/>
        <end position="141"/>
    </location>
</feature>